<comment type="caution">
    <text evidence="1">The sequence shown here is derived from an EMBL/GenBank/DDBJ whole genome shotgun (WGS) entry which is preliminary data.</text>
</comment>
<evidence type="ECO:0000313" key="2">
    <source>
        <dbReference type="Proteomes" id="UP000662618"/>
    </source>
</evidence>
<dbReference type="AlphaFoldDB" id="A0A9N8MMJ1"/>
<gene>
    <name evidence="1" type="ORF">CHRY9390_01263</name>
</gene>
<proteinExistence type="predicted"/>
<accession>A0A9N8MMJ1</accession>
<reference evidence="1" key="1">
    <citation type="submission" date="2020-12" db="EMBL/GenBank/DDBJ databases">
        <authorList>
            <person name="Rodrigo-Torres L."/>
            <person name="Arahal R. D."/>
            <person name="Lucena T."/>
        </authorList>
    </citation>
    <scope>NUCLEOTIDE SEQUENCE</scope>
    <source>
        <strain evidence="1">CECT 9390</strain>
    </source>
</reference>
<dbReference type="EMBL" id="CAJIMS010000001">
    <property type="protein sequence ID" value="CAD7804713.1"/>
    <property type="molecule type" value="Genomic_DNA"/>
</dbReference>
<keyword evidence="2" id="KW-1185">Reference proteome</keyword>
<dbReference type="RefSeq" id="WP_202751612.1">
    <property type="nucleotide sequence ID" value="NZ_CAJIMS010000001.1"/>
</dbReference>
<name>A0A9N8MMJ1_9FLAO</name>
<protein>
    <submittedName>
        <fullName evidence="1">Uncharacterized protein</fullName>
    </submittedName>
</protein>
<evidence type="ECO:0000313" key="1">
    <source>
        <dbReference type="EMBL" id="CAD7804713.1"/>
    </source>
</evidence>
<sequence>MKSKEELKRFFENGDIPKQEEFWEWQDSYWHKDEKIQNTIPLSGTADGDNVTGKITSEAPVIIEANWDNIEPNNGARLSQVEGFVIDKGNKTTQVQADSLRIIDNSAEGGGQ</sequence>
<organism evidence="1 2">
    <name type="scientific">Chryseobacterium aquaeductus</name>
    <dbReference type="NCBI Taxonomy" id="2675056"/>
    <lineage>
        <taxon>Bacteria</taxon>
        <taxon>Pseudomonadati</taxon>
        <taxon>Bacteroidota</taxon>
        <taxon>Flavobacteriia</taxon>
        <taxon>Flavobacteriales</taxon>
        <taxon>Weeksellaceae</taxon>
        <taxon>Chryseobacterium group</taxon>
        <taxon>Chryseobacterium</taxon>
    </lineage>
</organism>
<dbReference type="Proteomes" id="UP000662618">
    <property type="component" value="Unassembled WGS sequence"/>
</dbReference>